<name>A0A383BPW5_9ZZZZ</name>
<proteinExistence type="predicted"/>
<sequence length="190" mass="22350">GTLKTNFQPLLDLMKDDKNFKEEIIAAKDDEWKDNSIANQKAQQFREWGYNEHNTSILKISYEEYPEVFEPYVKFAGFGECAAVALKQKPGQFLPWHQDTYIRFRKEFNVPDDVEVTRYSLMLEDWHWGHYFLAGNNVLHQWKQGDFIQMPLTMHHTTCNGGIVPKLTMTITGTVTDEFLQKKKDGKFEY</sequence>
<protein>
    <recommendedName>
        <fullName evidence="2">Aspartyl/asparaginy/proline hydroxylase domain-containing protein</fullName>
    </recommendedName>
</protein>
<organism evidence="1">
    <name type="scientific">marine metagenome</name>
    <dbReference type="NCBI Taxonomy" id="408172"/>
    <lineage>
        <taxon>unclassified sequences</taxon>
        <taxon>metagenomes</taxon>
        <taxon>ecological metagenomes</taxon>
    </lineage>
</organism>
<dbReference type="AlphaFoldDB" id="A0A383BPW5"/>
<evidence type="ECO:0000313" key="1">
    <source>
        <dbReference type="EMBL" id="SVE22177.1"/>
    </source>
</evidence>
<accession>A0A383BPW5</accession>
<evidence type="ECO:0008006" key="2">
    <source>
        <dbReference type="Google" id="ProtNLM"/>
    </source>
</evidence>
<dbReference type="EMBL" id="UINC01202397">
    <property type="protein sequence ID" value="SVE22177.1"/>
    <property type="molecule type" value="Genomic_DNA"/>
</dbReference>
<feature type="non-terminal residue" evidence="1">
    <location>
        <position position="1"/>
    </location>
</feature>
<gene>
    <name evidence="1" type="ORF">METZ01_LOCUS475031</name>
</gene>
<reference evidence="1" key="1">
    <citation type="submission" date="2018-05" db="EMBL/GenBank/DDBJ databases">
        <authorList>
            <person name="Lanie J.A."/>
            <person name="Ng W.-L."/>
            <person name="Kazmierczak K.M."/>
            <person name="Andrzejewski T.M."/>
            <person name="Davidsen T.M."/>
            <person name="Wayne K.J."/>
            <person name="Tettelin H."/>
            <person name="Glass J.I."/>
            <person name="Rusch D."/>
            <person name="Podicherti R."/>
            <person name="Tsui H.-C.T."/>
            <person name="Winkler M.E."/>
        </authorList>
    </citation>
    <scope>NUCLEOTIDE SEQUENCE</scope>
</reference>